<evidence type="ECO:0000256" key="1">
    <source>
        <dbReference type="SAM" id="MobiDB-lite"/>
    </source>
</evidence>
<dbReference type="AlphaFoldDB" id="A0A6P2BMA3"/>
<dbReference type="InterPro" id="IPR023203">
    <property type="entry name" value="TTHA0068_sf"/>
</dbReference>
<dbReference type="Pfam" id="PF03745">
    <property type="entry name" value="DUF309"/>
    <property type="match status" value="1"/>
</dbReference>
<proteinExistence type="predicted"/>
<dbReference type="OrthoDB" id="160968at2"/>
<organism evidence="2 3">
    <name type="scientific">Trebonia kvetii</name>
    <dbReference type="NCBI Taxonomy" id="2480626"/>
    <lineage>
        <taxon>Bacteria</taxon>
        <taxon>Bacillati</taxon>
        <taxon>Actinomycetota</taxon>
        <taxon>Actinomycetes</taxon>
        <taxon>Streptosporangiales</taxon>
        <taxon>Treboniaceae</taxon>
        <taxon>Trebonia</taxon>
    </lineage>
</organism>
<keyword evidence="3" id="KW-1185">Reference proteome</keyword>
<dbReference type="InterPro" id="IPR005500">
    <property type="entry name" value="DUF309"/>
</dbReference>
<gene>
    <name evidence="2" type="ORF">EAS64_39125</name>
</gene>
<protein>
    <submittedName>
        <fullName evidence="2">DUF309 domain-containing protein</fullName>
    </submittedName>
</protein>
<dbReference type="PANTHER" id="PTHR34796:SF1">
    <property type="entry name" value="EXPRESSED PROTEIN"/>
    <property type="match status" value="1"/>
</dbReference>
<dbReference type="Gene3D" id="1.10.3450.10">
    <property type="entry name" value="TTHA0068-like"/>
    <property type="match status" value="1"/>
</dbReference>
<sequence length="161" mass="17144">MDVPRVRDRDTAGRARNARPRDELGRPLPRTASADVPRIPDDLVVSPAEAAELGGRLLAEGQPFHAHEVFEAAWKSVPGGERELWRGLAQIAVGLTHARRGNARGAVTLLRRGAGVAALFAGSTSEVDAVLVAAQATNIALRIERDGLGSVPAADLRLRLR</sequence>
<evidence type="ECO:0000313" key="2">
    <source>
        <dbReference type="EMBL" id="TVZ00199.1"/>
    </source>
</evidence>
<evidence type="ECO:0000313" key="3">
    <source>
        <dbReference type="Proteomes" id="UP000460272"/>
    </source>
</evidence>
<feature type="region of interest" description="Disordered" evidence="1">
    <location>
        <begin position="1"/>
        <end position="37"/>
    </location>
</feature>
<dbReference type="EMBL" id="RPFW01000010">
    <property type="protein sequence ID" value="TVZ00199.1"/>
    <property type="molecule type" value="Genomic_DNA"/>
</dbReference>
<reference evidence="2 3" key="1">
    <citation type="submission" date="2018-11" db="EMBL/GenBank/DDBJ databases">
        <title>Trebonia kvetii gen.nov., sp.nov., a novel acidophilic actinobacterium, and proposal of the new actinobacterial family Treboniaceae fam. nov.</title>
        <authorList>
            <person name="Rapoport D."/>
            <person name="Sagova-Mareckova M."/>
            <person name="Sedlacek I."/>
            <person name="Provaznik J."/>
            <person name="Kralova S."/>
            <person name="Pavlinic D."/>
            <person name="Benes V."/>
            <person name="Kopecky J."/>
        </authorList>
    </citation>
    <scope>NUCLEOTIDE SEQUENCE [LARGE SCALE GENOMIC DNA]</scope>
    <source>
        <strain evidence="2 3">15Tr583</strain>
    </source>
</reference>
<name>A0A6P2BMA3_9ACTN</name>
<dbReference type="Proteomes" id="UP000460272">
    <property type="component" value="Unassembled WGS sequence"/>
</dbReference>
<dbReference type="PANTHER" id="PTHR34796">
    <property type="entry name" value="EXPRESSED PROTEIN"/>
    <property type="match status" value="1"/>
</dbReference>
<dbReference type="SUPFAM" id="SSF140663">
    <property type="entry name" value="TTHA0068-like"/>
    <property type="match status" value="1"/>
</dbReference>
<feature type="compositionally biased region" description="Basic and acidic residues" evidence="1">
    <location>
        <begin position="1"/>
        <end position="25"/>
    </location>
</feature>
<accession>A0A6P2BMA3</accession>
<comment type="caution">
    <text evidence="2">The sequence shown here is derived from an EMBL/GenBank/DDBJ whole genome shotgun (WGS) entry which is preliminary data.</text>
</comment>